<name>A0A9W9RI06_9EURO</name>
<keyword evidence="4" id="KW-1185">Reference proteome</keyword>
<keyword evidence="2" id="KW-1133">Transmembrane helix</keyword>
<evidence type="ECO:0000256" key="2">
    <source>
        <dbReference type="SAM" id="Phobius"/>
    </source>
</evidence>
<gene>
    <name evidence="3" type="ORF">N7517_009751</name>
</gene>
<reference evidence="3" key="1">
    <citation type="submission" date="2022-12" db="EMBL/GenBank/DDBJ databases">
        <authorList>
            <person name="Petersen C."/>
        </authorList>
    </citation>
    <scope>NUCLEOTIDE SEQUENCE</scope>
    <source>
        <strain evidence="3">IBT 3081</strain>
    </source>
</reference>
<feature type="compositionally biased region" description="Polar residues" evidence="1">
    <location>
        <begin position="1"/>
        <end position="22"/>
    </location>
</feature>
<accession>A0A9W9RI06</accession>
<evidence type="ECO:0000313" key="4">
    <source>
        <dbReference type="Proteomes" id="UP001147752"/>
    </source>
</evidence>
<keyword evidence="2" id="KW-0812">Transmembrane</keyword>
<dbReference type="GeneID" id="81466657"/>
<feature type="region of interest" description="Disordered" evidence="1">
    <location>
        <begin position="1"/>
        <end position="36"/>
    </location>
</feature>
<evidence type="ECO:0000313" key="3">
    <source>
        <dbReference type="EMBL" id="KAJ5360560.1"/>
    </source>
</evidence>
<reference evidence="3" key="2">
    <citation type="journal article" date="2023" name="IMA Fungus">
        <title>Comparative genomic study of the Penicillium genus elucidates a diverse pangenome and 15 lateral gene transfer events.</title>
        <authorList>
            <person name="Petersen C."/>
            <person name="Sorensen T."/>
            <person name="Nielsen M.R."/>
            <person name="Sondergaard T.E."/>
            <person name="Sorensen J.L."/>
            <person name="Fitzpatrick D.A."/>
            <person name="Frisvad J.C."/>
            <person name="Nielsen K.L."/>
        </authorList>
    </citation>
    <scope>NUCLEOTIDE SEQUENCE</scope>
    <source>
        <strain evidence="3">IBT 3081</strain>
    </source>
</reference>
<organism evidence="3 4">
    <name type="scientific">Penicillium concentricum</name>
    <dbReference type="NCBI Taxonomy" id="293559"/>
    <lineage>
        <taxon>Eukaryota</taxon>
        <taxon>Fungi</taxon>
        <taxon>Dikarya</taxon>
        <taxon>Ascomycota</taxon>
        <taxon>Pezizomycotina</taxon>
        <taxon>Eurotiomycetes</taxon>
        <taxon>Eurotiomycetidae</taxon>
        <taxon>Eurotiales</taxon>
        <taxon>Aspergillaceae</taxon>
        <taxon>Penicillium</taxon>
    </lineage>
</organism>
<proteinExistence type="predicted"/>
<feature type="transmembrane region" description="Helical" evidence="2">
    <location>
        <begin position="47"/>
        <end position="67"/>
    </location>
</feature>
<evidence type="ECO:0000256" key="1">
    <source>
        <dbReference type="SAM" id="MobiDB-lite"/>
    </source>
</evidence>
<protein>
    <submittedName>
        <fullName evidence="3">Uncharacterized protein</fullName>
    </submittedName>
</protein>
<keyword evidence="2" id="KW-0472">Membrane</keyword>
<comment type="caution">
    <text evidence="3">The sequence shown here is derived from an EMBL/GenBank/DDBJ whole genome shotgun (WGS) entry which is preliminary data.</text>
</comment>
<dbReference type="OrthoDB" id="5381672at2759"/>
<dbReference type="EMBL" id="JAPZBT010000004">
    <property type="protein sequence ID" value="KAJ5360560.1"/>
    <property type="molecule type" value="Genomic_DNA"/>
</dbReference>
<sequence length="149" mass="16603">MSSPNESRRPMTSNHPNEQHSLSTHESEIKAQTSQTTDDTIHFKPSIYVSVLVFLYTGCMVASWSIICSSSRHPVVQPPEASHDNTQLEPDKLPIDAQNLIKSINRWNRTARVLRTISSVFTLPLASAVCSSRLLATHRPKDIVPDVSL</sequence>
<dbReference type="Proteomes" id="UP001147752">
    <property type="component" value="Unassembled WGS sequence"/>
</dbReference>
<dbReference type="AlphaFoldDB" id="A0A9W9RI06"/>
<dbReference type="RefSeq" id="XP_056576046.1">
    <property type="nucleotide sequence ID" value="XM_056727474.1"/>
</dbReference>